<evidence type="ECO:0000313" key="1">
    <source>
        <dbReference type="EMBL" id="MPN38442.1"/>
    </source>
</evidence>
<protein>
    <submittedName>
        <fullName evidence="1">Uncharacterized protein</fullName>
    </submittedName>
</protein>
<proteinExistence type="predicted"/>
<reference evidence="1" key="1">
    <citation type="submission" date="2019-08" db="EMBL/GenBank/DDBJ databases">
        <authorList>
            <person name="Kucharzyk K."/>
            <person name="Murdoch R.W."/>
            <person name="Higgins S."/>
            <person name="Loffler F."/>
        </authorList>
    </citation>
    <scope>NUCLEOTIDE SEQUENCE</scope>
</reference>
<name>A0A645HJ63_9ZZZZ</name>
<comment type="caution">
    <text evidence="1">The sequence shown here is derived from an EMBL/GenBank/DDBJ whole genome shotgun (WGS) entry which is preliminary data.</text>
</comment>
<dbReference type="EMBL" id="VSSQ01093682">
    <property type="protein sequence ID" value="MPN38442.1"/>
    <property type="molecule type" value="Genomic_DNA"/>
</dbReference>
<sequence>MMSDIPDDLSARLYVLNEMKNILVKLGKIVEVEYY</sequence>
<gene>
    <name evidence="1" type="ORF">SDC9_185966</name>
</gene>
<dbReference type="AlphaFoldDB" id="A0A645HJ63"/>
<organism evidence="1">
    <name type="scientific">bioreactor metagenome</name>
    <dbReference type="NCBI Taxonomy" id="1076179"/>
    <lineage>
        <taxon>unclassified sequences</taxon>
        <taxon>metagenomes</taxon>
        <taxon>ecological metagenomes</taxon>
    </lineage>
</organism>
<accession>A0A645HJ63</accession>